<dbReference type="EMBL" id="BAAAUD010000047">
    <property type="protein sequence ID" value="GAA2956932.1"/>
    <property type="molecule type" value="Genomic_DNA"/>
</dbReference>
<protein>
    <submittedName>
        <fullName evidence="1">Uncharacterized protein</fullName>
    </submittedName>
</protein>
<comment type="caution">
    <text evidence="1">The sequence shown here is derived from an EMBL/GenBank/DDBJ whole genome shotgun (WGS) entry which is preliminary data.</text>
</comment>
<proteinExistence type="predicted"/>
<keyword evidence="2" id="KW-1185">Reference proteome</keyword>
<dbReference type="Proteomes" id="UP001500403">
    <property type="component" value="Unassembled WGS sequence"/>
</dbReference>
<name>A0ABN3XJQ3_9ACTN</name>
<gene>
    <name evidence="1" type="ORF">GCM10010446_47570</name>
</gene>
<sequence>MAARRRWVVLLLAVDTGRWWLADSARGGLRSTVEHFDERWYRFHQWALDRLGPAPGSPSAGQAMDRLIRRENEAAEWESLVARLTQDAGGDEPRPT</sequence>
<accession>A0ABN3XJQ3</accession>
<evidence type="ECO:0000313" key="1">
    <source>
        <dbReference type="EMBL" id="GAA2956932.1"/>
    </source>
</evidence>
<reference evidence="1 2" key="1">
    <citation type="journal article" date="2019" name="Int. J. Syst. Evol. Microbiol.">
        <title>The Global Catalogue of Microorganisms (GCM) 10K type strain sequencing project: providing services to taxonomists for standard genome sequencing and annotation.</title>
        <authorList>
            <consortium name="The Broad Institute Genomics Platform"/>
            <consortium name="The Broad Institute Genome Sequencing Center for Infectious Disease"/>
            <person name="Wu L."/>
            <person name="Ma J."/>
        </authorList>
    </citation>
    <scope>NUCLEOTIDE SEQUENCE [LARGE SCALE GENOMIC DNA]</scope>
    <source>
        <strain evidence="1 2">JCM 9088</strain>
    </source>
</reference>
<evidence type="ECO:0000313" key="2">
    <source>
        <dbReference type="Proteomes" id="UP001500403"/>
    </source>
</evidence>
<organism evidence="1 2">
    <name type="scientific">Streptomyces enissocaesilis</name>
    <dbReference type="NCBI Taxonomy" id="332589"/>
    <lineage>
        <taxon>Bacteria</taxon>
        <taxon>Bacillati</taxon>
        <taxon>Actinomycetota</taxon>
        <taxon>Actinomycetes</taxon>
        <taxon>Kitasatosporales</taxon>
        <taxon>Streptomycetaceae</taxon>
        <taxon>Streptomyces</taxon>
        <taxon>Streptomyces rochei group</taxon>
    </lineage>
</organism>